<feature type="region of interest" description="Disordered" evidence="1">
    <location>
        <begin position="41"/>
        <end position="65"/>
    </location>
</feature>
<evidence type="ECO:0000313" key="4">
    <source>
        <dbReference type="Proteomes" id="UP000590511"/>
    </source>
</evidence>
<protein>
    <submittedName>
        <fullName evidence="3">Uncharacterized protein</fullName>
    </submittedName>
</protein>
<evidence type="ECO:0000256" key="1">
    <source>
        <dbReference type="SAM" id="MobiDB-lite"/>
    </source>
</evidence>
<evidence type="ECO:0000313" key="3">
    <source>
        <dbReference type="EMBL" id="MBB4749168.1"/>
    </source>
</evidence>
<dbReference type="AlphaFoldDB" id="A0A7W7HEN4"/>
<gene>
    <name evidence="2" type="ORF">Alo02nite_93430</name>
    <name evidence="3" type="ORF">BJ964_003329</name>
</gene>
<dbReference type="Proteomes" id="UP000590511">
    <property type="component" value="Unassembled WGS sequence"/>
</dbReference>
<reference evidence="3 4" key="1">
    <citation type="submission" date="2020-08" db="EMBL/GenBank/DDBJ databases">
        <title>Sequencing the genomes of 1000 actinobacteria strains.</title>
        <authorList>
            <person name="Klenk H.-P."/>
        </authorList>
    </citation>
    <scope>NUCLEOTIDE SEQUENCE [LARGE SCALE GENOMIC DNA]</scope>
    <source>
        <strain evidence="3 4">DSM 43150</strain>
    </source>
</reference>
<evidence type="ECO:0000313" key="2">
    <source>
        <dbReference type="EMBL" id="GIE46445.1"/>
    </source>
</evidence>
<name>A0A7W7HEN4_9ACTN</name>
<dbReference type="RefSeq" id="WP_188121533.1">
    <property type="nucleotide sequence ID" value="NZ_BOMP01000214.1"/>
</dbReference>
<reference evidence="2 5" key="2">
    <citation type="submission" date="2021-01" db="EMBL/GenBank/DDBJ databases">
        <title>Whole genome shotgun sequence of Actinoplanes lobatus NBRC 12513.</title>
        <authorList>
            <person name="Komaki H."/>
            <person name="Tamura T."/>
        </authorList>
    </citation>
    <scope>NUCLEOTIDE SEQUENCE [LARGE SCALE GENOMIC DNA]</scope>
    <source>
        <strain evidence="2 5">NBRC 12513</strain>
    </source>
</reference>
<dbReference type="EMBL" id="JACHNC010000001">
    <property type="protein sequence ID" value="MBB4749168.1"/>
    <property type="molecule type" value="Genomic_DNA"/>
</dbReference>
<dbReference type="EMBL" id="BOMP01000214">
    <property type="protein sequence ID" value="GIE46445.1"/>
    <property type="molecule type" value="Genomic_DNA"/>
</dbReference>
<sequence length="65" mass="7241">MSIYTEYELRCDCGLPGDPYGCDPAIYANTRAKALADAKAEGWTTQRRDGRDYHYRPGHDTRGGG</sequence>
<organism evidence="3 4">
    <name type="scientific">Actinoplanes lobatus</name>
    <dbReference type="NCBI Taxonomy" id="113568"/>
    <lineage>
        <taxon>Bacteria</taxon>
        <taxon>Bacillati</taxon>
        <taxon>Actinomycetota</taxon>
        <taxon>Actinomycetes</taxon>
        <taxon>Micromonosporales</taxon>
        <taxon>Micromonosporaceae</taxon>
        <taxon>Actinoplanes</taxon>
    </lineage>
</organism>
<keyword evidence="5" id="KW-1185">Reference proteome</keyword>
<proteinExistence type="predicted"/>
<accession>A0A7W7HEN4</accession>
<comment type="caution">
    <text evidence="3">The sequence shown here is derived from an EMBL/GenBank/DDBJ whole genome shotgun (WGS) entry which is preliminary data.</text>
</comment>
<dbReference type="Proteomes" id="UP000631312">
    <property type="component" value="Unassembled WGS sequence"/>
</dbReference>
<evidence type="ECO:0000313" key="5">
    <source>
        <dbReference type="Proteomes" id="UP000631312"/>
    </source>
</evidence>